<evidence type="ECO:0000313" key="1">
    <source>
        <dbReference type="EMBL" id="APT43249.1"/>
    </source>
</evidence>
<accession>A0A1L6Z9Z8</accession>
<gene>
    <name evidence="1" type="primary">ly6g6d</name>
</gene>
<sequence length="24" mass="2402">MKPQFVGILLSSLLGAALGKEAAS</sequence>
<dbReference type="EMBL" id="KU253653">
    <property type="protein sequence ID" value="APT43249.1"/>
    <property type="molecule type" value="mRNA"/>
</dbReference>
<protein>
    <submittedName>
        <fullName evidence="1">Lymphocyte antigen 6 complex locus G6D</fullName>
    </submittedName>
</protein>
<organism evidence="1">
    <name type="scientific">Macaca mulatta</name>
    <name type="common">Rhesus macaque</name>
    <dbReference type="NCBI Taxonomy" id="9544"/>
    <lineage>
        <taxon>Eukaryota</taxon>
        <taxon>Metazoa</taxon>
        <taxon>Chordata</taxon>
        <taxon>Craniata</taxon>
        <taxon>Vertebrata</taxon>
        <taxon>Euteleostomi</taxon>
        <taxon>Mammalia</taxon>
        <taxon>Eutheria</taxon>
        <taxon>Euarchontoglires</taxon>
        <taxon>Primates</taxon>
        <taxon>Haplorrhini</taxon>
        <taxon>Catarrhini</taxon>
        <taxon>Cercopithecidae</taxon>
        <taxon>Cercopithecinae</taxon>
        <taxon>Macaca</taxon>
    </lineage>
</organism>
<proteinExistence type="evidence at transcript level"/>
<name>A0A1L6Z9Z8_MACMU</name>
<reference evidence="1" key="1">
    <citation type="submission" date="2015-12" db="EMBL/GenBank/DDBJ databases">
        <title>Alternative splicing and transcription induced chimerism in G6F and Ly6G6D among mammals.</title>
        <authorList>
            <person name="Lopez-Diez R."/>
            <person name="Rastrojo A."/>
            <person name="Hernandez-Torres F."/>
            <person name="Aguado B."/>
        </authorList>
    </citation>
    <scope>NUCLEOTIDE SEQUENCE</scope>
</reference>
<dbReference type="AlphaFoldDB" id="A0A1L6Z9Z8"/>